<evidence type="ECO:0000256" key="2">
    <source>
        <dbReference type="SAM" id="Phobius"/>
    </source>
</evidence>
<gene>
    <name evidence="4" type="ORF">B0H16DRAFT_1497447</name>
</gene>
<feature type="region of interest" description="Disordered" evidence="1">
    <location>
        <begin position="533"/>
        <end position="553"/>
    </location>
</feature>
<feature type="transmembrane region" description="Helical" evidence="2">
    <location>
        <begin position="28"/>
        <end position="51"/>
    </location>
</feature>
<evidence type="ECO:0000256" key="3">
    <source>
        <dbReference type="SAM" id="SignalP"/>
    </source>
</evidence>
<evidence type="ECO:0000313" key="5">
    <source>
        <dbReference type="Proteomes" id="UP001215598"/>
    </source>
</evidence>
<evidence type="ECO:0000256" key="1">
    <source>
        <dbReference type="SAM" id="MobiDB-lite"/>
    </source>
</evidence>
<feature type="signal peptide" evidence="3">
    <location>
        <begin position="1"/>
        <end position="18"/>
    </location>
</feature>
<organism evidence="4 5">
    <name type="scientific">Mycena metata</name>
    <dbReference type="NCBI Taxonomy" id="1033252"/>
    <lineage>
        <taxon>Eukaryota</taxon>
        <taxon>Fungi</taxon>
        <taxon>Dikarya</taxon>
        <taxon>Basidiomycota</taxon>
        <taxon>Agaricomycotina</taxon>
        <taxon>Agaricomycetes</taxon>
        <taxon>Agaricomycetidae</taxon>
        <taxon>Agaricales</taxon>
        <taxon>Marasmiineae</taxon>
        <taxon>Mycenaceae</taxon>
        <taxon>Mycena</taxon>
    </lineage>
</organism>
<feature type="compositionally biased region" description="Basic residues" evidence="1">
    <location>
        <begin position="210"/>
        <end position="223"/>
    </location>
</feature>
<feature type="compositionally biased region" description="Polar residues" evidence="1">
    <location>
        <begin position="198"/>
        <end position="207"/>
    </location>
</feature>
<keyword evidence="2" id="KW-0812">Transmembrane</keyword>
<feature type="compositionally biased region" description="Polar residues" evidence="1">
    <location>
        <begin position="285"/>
        <end position="294"/>
    </location>
</feature>
<keyword evidence="3" id="KW-0732">Signal</keyword>
<keyword evidence="2" id="KW-0472">Membrane</keyword>
<name>A0AAD7K9L9_9AGAR</name>
<keyword evidence="5" id="KW-1185">Reference proteome</keyword>
<comment type="caution">
    <text evidence="4">The sequence shown here is derived from an EMBL/GenBank/DDBJ whole genome shotgun (WGS) entry which is preliminary data.</text>
</comment>
<feature type="compositionally biased region" description="Low complexity" evidence="1">
    <location>
        <begin position="239"/>
        <end position="269"/>
    </location>
</feature>
<protein>
    <submittedName>
        <fullName evidence="4">Uncharacterized protein</fullName>
    </submittedName>
</protein>
<dbReference type="EMBL" id="JARKIB010000004">
    <property type="protein sequence ID" value="KAJ7781210.1"/>
    <property type="molecule type" value="Genomic_DNA"/>
</dbReference>
<feature type="region of interest" description="Disordered" evidence="1">
    <location>
        <begin position="179"/>
        <end position="330"/>
    </location>
</feature>
<dbReference type="Proteomes" id="UP001215598">
    <property type="component" value="Unassembled WGS sequence"/>
</dbReference>
<reference evidence="4" key="1">
    <citation type="submission" date="2023-03" db="EMBL/GenBank/DDBJ databases">
        <title>Massive genome expansion in bonnet fungi (Mycena s.s.) driven by repeated elements and novel gene families across ecological guilds.</title>
        <authorList>
            <consortium name="Lawrence Berkeley National Laboratory"/>
            <person name="Harder C.B."/>
            <person name="Miyauchi S."/>
            <person name="Viragh M."/>
            <person name="Kuo A."/>
            <person name="Thoen E."/>
            <person name="Andreopoulos B."/>
            <person name="Lu D."/>
            <person name="Skrede I."/>
            <person name="Drula E."/>
            <person name="Henrissat B."/>
            <person name="Morin E."/>
            <person name="Kohler A."/>
            <person name="Barry K."/>
            <person name="LaButti K."/>
            <person name="Morin E."/>
            <person name="Salamov A."/>
            <person name="Lipzen A."/>
            <person name="Mereny Z."/>
            <person name="Hegedus B."/>
            <person name="Baldrian P."/>
            <person name="Stursova M."/>
            <person name="Weitz H."/>
            <person name="Taylor A."/>
            <person name="Grigoriev I.V."/>
            <person name="Nagy L.G."/>
            <person name="Martin F."/>
            <person name="Kauserud H."/>
        </authorList>
    </citation>
    <scope>NUCLEOTIDE SEQUENCE</scope>
    <source>
        <strain evidence="4">CBHHK182m</strain>
    </source>
</reference>
<accession>A0AAD7K9L9</accession>
<dbReference type="AlphaFoldDB" id="A0AAD7K9L9"/>
<evidence type="ECO:0000313" key="4">
    <source>
        <dbReference type="EMBL" id="KAJ7781210.1"/>
    </source>
</evidence>
<proteinExistence type="predicted"/>
<feature type="chain" id="PRO_5042037377" evidence="3">
    <location>
        <begin position="19"/>
        <end position="596"/>
    </location>
</feature>
<keyword evidence="2" id="KW-1133">Transmembrane helix</keyword>
<sequence length="596" mass="64800">MHALQLLLAPTFISCASALPITIHATSGPSIAICLSILMALLLCLLLLVIWKRVYIQQRRVNIAQARQNSLLSLPAGSASAIASVDSLPSHSEKAGFIVGFFGSPTVEIQCALENAEWKENKESSFTYQIHTESRRRRLDYPSVLDISRQRNHSVSSTPRAPDKRPILRSHSFKLPSFPDKARVNSSISPHPRRFSLPTMNRSVVQDSQRRRHSSLKSVRSRRSLASVPGTPALRIVQSPPRLDSSLPLSPRLSVASPGSSSTSNPFSPKFGSRLSRAFIPPLPSMNSPPTTAQRGGPIQISHPYALSPHPRKNVQTSPPVPTEPNLQEQLRQAVPTPTTDFIPLDLPSLGKPLSPTLSSFPSPPPVTSILKPKLRVRTRRSPAIGPIGPSPLRTMILPESVDSELSSYSQIRSNKENTSVKDRPVSVHGSYASLGGTGRVGDVGSGLGITRGTSNNLVLKAKRRHSSISSPCPSIIEEDDPGVLLGIIRELVEETSEWDPDSVFMSESFRNLLQESGMTPANSTHEDLAAGATDTQNKSGWAESDSDQSTRSVEADLGFLGLNVLKHESFYDVGTTTTDDSTRLVSFWDEDSGER</sequence>